<accession>A0A8T2KTU2</accession>
<dbReference type="Pfam" id="PF15085">
    <property type="entry name" value="NPFF"/>
    <property type="match status" value="1"/>
</dbReference>
<feature type="chain" id="PRO_5035929778" evidence="2">
    <location>
        <begin position="26"/>
        <end position="130"/>
    </location>
</feature>
<name>A0A8T2KTU2_ASTMX</name>
<dbReference type="Proteomes" id="UP000752171">
    <property type="component" value="Unassembled WGS sequence"/>
</dbReference>
<comment type="caution">
    <text evidence="3">The sequence shown here is derived from an EMBL/GenBank/DDBJ whole genome shotgun (WGS) entry which is preliminary data.</text>
</comment>
<dbReference type="EMBL" id="JAICCE010000024">
    <property type="protein sequence ID" value="KAG9260426.1"/>
    <property type="molecule type" value="Genomic_DNA"/>
</dbReference>
<evidence type="ECO:0000256" key="2">
    <source>
        <dbReference type="SAM" id="SignalP"/>
    </source>
</evidence>
<dbReference type="PANTHER" id="PTHR15044:SF0">
    <property type="entry name" value="PRO-FMRFAMIDE-RELATED NEUROPEPTIDE FF"/>
    <property type="match status" value="1"/>
</dbReference>
<dbReference type="GO" id="GO:0007218">
    <property type="term" value="P:neuropeptide signaling pathway"/>
    <property type="evidence" value="ECO:0007669"/>
    <property type="project" value="UniProtKB-KW"/>
</dbReference>
<dbReference type="AlphaFoldDB" id="A0A8T2KTU2"/>
<evidence type="ECO:0000313" key="4">
    <source>
        <dbReference type="Proteomes" id="UP000752171"/>
    </source>
</evidence>
<dbReference type="GO" id="GO:0005184">
    <property type="term" value="F:neuropeptide hormone activity"/>
    <property type="evidence" value="ECO:0007669"/>
    <property type="project" value="InterPro"/>
</dbReference>
<keyword evidence="3" id="KW-0527">Neuropeptide</keyword>
<feature type="signal peptide" evidence="2">
    <location>
        <begin position="1"/>
        <end position="25"/>
    </location>
</feature>
<evidence type="ECO:0000256" key="1">
    <source>
        <dbReference type="SAM" id="MobiDB-lite"/>
    </source>
</evidence>
<dbReference type="PANTHER" id="PTHR15044">
    <property type="entry name" value="NEUROPEPTIDE FF"/>
    <property type="match status" value="1"/>
</dbReference>
<protein>
    <submittedName>
        <fullName evidence="3">Pro-FMRFamide-related neuropeptide FF</fullName>
    </submittedName>
</protein>
<feature type="compositionally biased region" description="Basic and acidic residues" evidence="1">
    <location>
        <begin position="96"/>
        <end position="107"/>
    </location>
</feature>
<keyword evidence="2" id="KW-0732">Signal</keyword>
<sequence>ILRMEAGVWFTMFGVLLAVTGTGHCVQEGEVLEPSGRLTMDSEENLPENLVSEEEVGRILEDRLLTSVLRSLLHGSQRHTRNPSVLHQPQRFGRGTRGDLPAEERIQSRDWETVPGQIWSMAVPQRFGKK</sequence>
<dbReference type="InterPro" id="IPR008065">
    <property type="entry name" value="NPFF"/>
</dbReference>
<evidence type="ECO:0000313" key="3">
    <source>
        <dbReference type="EMBL" id="KAG9260426.1"/>
    </source>
</evidence>
<reference evidence="3 4" key="1">
    <citation type="submission" date="2021-07" db="EMBL/GenBank/DDBJ databases">
        <authorList>
            <person name="Imarazene B."/>
            <person name="Zahm M."/>
            <person name="Klopp C."/>
            <person name="Cabau C."/>
            <person name="Beille S."/>
            <person name="Jouanno E."/>
            <person name="Castinel A."/>
            <person name="Lluch J."/>
            <person name="Gil L."/>
            <person name="Kuchtly C."/>
            <person name="Lopez Roques C."/>
            <person name="Donnadieu C."/>
            <person name="Parrinello H."/>
            <person name="Journot L."/>
            <person name="Du K."/>
            <person name="Schartl M."/>
            <person name="Retaux S."/>
            <person name="Guiguen Y."/>
        </authorList>
    </citation>
    <scope>NUCLEOTIDE SEQUENCE [LARGE SCALE GENOMIC DNA]</scope>
    <source>
        <strain evidence="3">Pach_M1</strain>
        <tissue evidence="3">Testis</tissue>
    </source>
</reference>
<organism evidence="3 4">
    <name type="scientific">Astyanax mexicanus</name>
    <name type="common">Blind cave fish</name>
    <name type="synonym">Astyanax fasciatus mexicanus</name>
    <dbReference type="NCBI Taxonomy" id="7994"/>
    <lineage>
        <taxon>Eukaryota</taxon>
        <taxon>Metazoa</taxon>
        <taxon>Chordata</taxon>
        <taxon>Craniata</taxon>
        <taxon>Vertebrata</taxon>
        <taxon>Euteleostomi</taxon>
        <taxon>Actinopterygii</taxon>
        <taxon>Neopterygii</taxon>
        <taxon>Teleostei</taxon>
        <taxon>Ostariophysi</taxon>
        <taxon>Characiformes</taxon>
        <taxon>Characoidei</taxon>
        <taxon>Acestrorhamphidae</taxon>
        <taxon>Acestrorhamphinae</taxon>
        <taxon>Astyanax</taxon>
    </lineage>
</organism>
<feature type="non-terminal residue" evidence="3">
    <location>
        <position position="130"/>
    </location>
</feature>
<proteinExistence type="predicted"/>
<feature type="region of interest" description="Disordered" evidence="1">
    <location>
        <begin position="79"/>
        <end position="107"/>
    </location>
</feature>
<gene>
    <name evidence="3" type="primary">NPFF</name>
    <name evidence="3" type="ORF">AMEX_G26685</name>
</gene>